<dbReference type="EMBL" id="JAFHAP010000004">
    <property type="protein sequence ID" value="MBN2908495.1"/>
    <property type="molecule type" value="Genomic_DNA"/>
</dbReference>
<dbReference type="Proteomes" id="UP001177120">
    <property type="component" value="Unassembled WGS sequence"/>
</dbReference>
<evidence type="ECO:0000313" key="2">
    <source>
        <dbReference type="Proteomes" id="UP001177120"/>
    </source>
</evidence>
<dbReference type="RefSeq" id="WP_205492638.1">
    <property type="nucleotide sequence ID" value="NZ_JAFHAP010000004.1"/>
</dbReference>
<organism evidence="1 2">
    <name type="scientific">Polycladomyces zharkentensis</name>
    <dbReference type="NCBI Taxonomy" id="2807616"/>
    <lineage>
        <taxon>Bacteria</taxon>
        <taxon>Bacillati</taxon>
        <taxon>Bacillota</taxon>
        <taxon>Bacilli</taxon>
        <taxon>Bacillales</taxon>
        <taxon>Thermoactinomycetaceae</taxon>
        <taxon>Polycladomyces</taxon>
    </lineage>
</organism>
<sequence length="68" mass="7252">MPFVFKINSVSSTGQLNVAPVNFLVNQESFQKSNLVNSNAGDLPVSIVFGPILDSDVADTPIFQVKGV</sequence>
<name>A0ABS2WGE1_9BACL</name>
<comment type="caution">
    <text evidence="1">The sequence shown here is derived from an EMBL/GenBank/DDBJ whole genome shotgun (WGS) entry which is preliminary data.</text>
</comment>
<reference evidence="1" key="1">
    <citation type="journal article" date="2024" name="Int. J. Syst. Evol. Microbiol.">
        <title>Polycladomyces zharkentensis sp. nov., a novel thermophilic cellulose- and starch-degrading member of the Bacillota from a geothermal aquifer in Kazakhstan.</title>
        <authorList>
            <person name="Mashzhan A."/>
            <person name="Kistaubayeva A."/>
            <person name="Javier-Lopez R."/>
            <person name="Bissenova U."/>
            <person name="Bissenbay A."/>
            <person name="Birkeland N.K."/>
        </authorList>
    </citation>
    <scope>NUCLEOTIDE SEQUENCE</scope>
    <source>
        <strain evidence="1">ZKZ2T</strain>
    </source>
</reference>
<evidence type="ECO:0000313" key="1">
    <source>
        <dbReference type="EMBL" id="MBN2908495.1"/>
    </source>
</evidence>
<protein>
    <submittedName>
        <fullName evidence="1">Uncharacterized protein</fullName>
    </submittedName>
</protein>
<gene>
    <name evidence="1" type="ORF">JQC72_03050</name>
</gene>
<keyword evidence="2" id="KW-1185">Reference proteome</keyword>
<proteinExistence type="predicted"/>
<accession>A0ABS2WGE1</accession>